<dbReference type="Proteomes" id="UP000320231">
    <property type="component" value="Chromosome"/>
</dbReference>
<accession>A0A455U3M8</accession>
<keyword evidence="1" id="KW-0472">Membrane</keyword>
<feature type="transmembrane region" description="Helical" evidence="1">
    <location>
        <begin position="16"/>
        <end position="42"/>
    </location>
</feature>
<dbReference type="EMBL" id="AP019514">
    <property type="protein sequence ID" value="BBI60207.1"/>
    <property type="molecule type" value="Genomic_DNA"/>
</dbReference>
<evidence type="ECO:0000313" key="3">
    <source>
        <dbReference type="Proteomes" id="UP000320231"/>
    </source>
</evidence>
<dbReference type="KEGG" id="hsr:HSBAA_15130"/>
<feature type="transmembrane region" description="Helical" evidence="1">
    <location>
        <begin position="101"/>
        <end position="120"/>
    </location>
</feature>
<sequence length="127" mass="13910">MAIGARLARLGAAKAASLYACLGGGHVRFEILIIATLFVRFLDDPEWSIWRTNWFVNKVFVLTCFVLVLASTVPIQKSEGATAMKHHVKHRIKHRITRRQSLTLIGATLAAMALPTASLLPTPTGFA</sequence>
<gene>
    <name evidence="2" type="ORF">HSBAA_15130</name>
</gene>
<name>A0A455U3M8_9GAMM</name>
<proteinExistence type="predicted"/>
<keyword evidence="1" id="KW-1133">Transmembrane helix</keyword>
<dbReference type="AlphaFoldDB" id="A0A455U3M8"/>
<evidence type="ECO:0000313" key="2">
    <source>
        <dbReference type="EMBL" id="BBI60207.1"/>
    </source>
</evidence>
<organism evidence="2 3">
    <name type="scientific">Vreelandella sulfidaeris</name>
    <dbReference type="NCBI Taxonomy" id="115553"/>
    <lineage>
        <taxon>Bacteria</taxon>
        <taxon>Pseudomonadati</taxon>
        <taxon>Pseudomonadota</taxon>
        <taxon>Gammaproteobacteria</taxon>
        <taxon>Oceanospirillales</taxon>
        <taxon>Halomonadaceae</taxon>
        <taxon>Vreelandella</taxon>
    </lineage>
</organism>
<evidence type="ECO:0000256" key="1">
    <source>
        <dbReference type="SAM" id="Phobius"/>
    </source>
</evidence>
<feature type="transmembrane region" description="Helical" evidence="1">
    <location>
        <begin position="54"/>
        <end position="75"/>
    </location>
</feature>
<reference evidence="2 3" key="1">
    <citation type="journal article" date="2019" name="Microbiol. Resour. Announc.">
        <title>Complete Genome Sequence of Halomonas sulfidaeris Strain Esulfide1 Isolated from a Metal Sulfide Rock at a Depth of 2,200 Meters, Obtained Using Nanopore Sequencing.</title>
        <authorList>
            <person name="Saito M."/>
            <person name="Nishigata A."/>
            <person name="Galipon J."/>
            <person name="Arakawa K."/>
        </authorList>
    </citation>
    <scope>NUCLEOTIDE SEQUENCE [LARGE SCALE GENOMIC DNA]</scope>
    <source>
        <strain evidence="2 3">ATCC BAA-803</strain>
    </source>
</reference>
<keyword evidence="1" id="KW-0812">Transmembrane</keyword>
<protein>
    <submittedName>
        <fullName evidence="2">Uncharacterized protein</fullName>
    </submittedName>
</protein>